<comment type="caution">
    <text evidence="2">The sequence shown here is derived from an EMBL/GenBank/DDBJ whole genome shotgun (WGS) entry which is preliminary data.</text>
</comment>
<sequence length="43" mass="4265">MSSPITSRPAETPAGPAAASPGRGSPAARPALSARRPSPAVRR</sequence>
<gene>
    <name evidence="2" type="ORF">F7R21_08960</name>
</gene>
<feature type="region of interest" description="Disordered" evidence="1">
    <location>
        <begin position="1"/>
        <end position="43"/>
    </location>
</feature>
<feature type="compositionally biased region" description="Low complexity" evidence="1">
    <location>
        <begin position="13"/>
        <end position="43"/>
    </location>
</feature>
<accession>A0A6H9T5W6</accession>
<organism evidence="2 3">
    <name type="scientific">Burkholderia latens</name>
    <dbReference type="NCBI Taxonomy" id="488446"/>
    <lineage>
        <taxon>Bacteria</taxon>
        <taxon>Pseudomonadati</taxon>
        <taxon>Pseudomonadota</taxon>
        <taxon>Betaproteobacteria</taxon>
        <taxon>Burkholderiales</taxon>
        <taxon>Burkholderiaceae</taxon>
        <taxon>Burkholderia</taxon>
        <taxon>Burkholderia cepacia complex</taxon>
    </lineage>
</organism>
<name>A0A6H9T5W6_9BURK</name>
<reference evidence="2 3" key="1">
    <citation type="submission" date="2019-09" db="EMBL/GenBank/DDBJ databases">
        <title>Draft genome sequences of 48 bacterial type strains from the CCUG.</title>
        <authorList>
            <person name="Tunovic T."/>
            <person name="Pineiro-Iglesias B."/>
            <person name="Unosson C."/>
            <person name="Inganas E."/>
            <person name="Ohlen M."/>
            <person name="Cardew S."/>
            <person name="Jensie-Markopoulos S."/>
            <person name="Salva-Serra F."/>
            <person name="Jaen-Luchoro D."/>
            <person name="Karlsson R."/>
            <person name="Svensson-Stadler L."/>
            <person name="Chun J."/>
            <person name="Moore E."/>
        </authorList>
    </citation>
    <scope>NUCLEOTIDE SEQUENCE [LARGE SCALE GENOMIC DNA]</scope>
    <source>
        <strain evidence="2 3">CCUG 54555</strain>
    </source>
</reference>
<proteinExistence type="predicted"/>
<evidence type="ECO:0000313" key="2">
    <source>
        <dbReference type="EMBL" id="KAB0643139.1"/>
    </source>
</evidence>
<dbReference type="AlphaFoldDB" id="A0A6H9T5W6"/>
<dbReference type="EMBL" id="VZOJ01000016">
    <property type="protein sequence ID" value="KAB0643139.1"/>
    <property type="molecule type" value="Genomic_DNA"/>
</dbReference>
<evidence type="ECO:0000313" key="3">
    <source>
        <dbReference type="Proteomes" id="UP000430232"/>
    </source>
</evidence>
<protein>
    <submittedName>
        <fullName evidence="2">Sugar ABC transporter permease</fullName>
    </submittedName>
</protein>
<dbReference type="Proteomes" id="UP000430232">
    <property type="component" value="Unassembled WGS sequence"/>
</dbReference>
<evidence type="ECO:0000256" key="1">
    <source>
        <dbReference type="SAM" id="MobiDB-lite"/>
    </source>
</evidence>
<feature type="non-terminal residue" evidence="2">
    <location>
        <position position="43"/>
    </location>
</feature>
<keyword evidence="3" id="KW-1185">Reference proteome</keyword>